<keyword evidence="3" id="KW-1185">Reference proteome</keyword>
<accession>A0A151GWW1</accession>
<evidence type="ECO:0000313" key="3">
    <source>
        <dbReference type="Proteomes" id="UP000076580"/>
    </source>
</evidence>
<sequence length="319" mass="33971">MTDDIRRRFAISPIFGIHVQQNSIGIFVELLHPLLTALHRPLVTTLSLPSPRSSPPPRFTLTRLSPELASLGLNIARCTGAMLASALAFGLAGLAAASPIGERDSVAHYPATSLSKGFHLVVNVTDRCKDFDPPIHNTYITSIHTGAGLALVGNVAGPGTARIFYQNATSEQSKSGDGTVVTDSGTPPYPAGLKLVKDEASSTLRTAHLDAGLGTPGIGISKFPEPYAFLTQETWVACNESLSYFRGQHFIIFKSAKTTVGKDGTAHRNIPEGCAPVRLLPECTDLNALAVGSYASHAYALEGRCYQDVKSIKWSDFGP</sequence>
<feature type="domain" description="DUF7907" evidence="1">
    <location>
        <begin position="115"/>
        <end position="283"/>
    </location>
</feature>
<dbReference type="EMBL" id="LAYC01000001">
    <property type="protein sequence ID" value="KYK61588.1"/>
    <property type="molecule type" value="Genomic_DNA"/>
</dbReference>
<gene>
    <name evidence="2" type="ORF">DCS_02731</name>
</gene>
<dbReference type="AlphaFoldDB" id="A0A151GWW1"/>
<dbReference type="RefSeq" id="XP_040660940.1">
    <property type="nucleotide sequence ID" value="XM_040800057.1"/>
</dbReference>
<dbReference type="STRING" id="98403.A0A151GWW1"/>
<name>A0A151GWW1_DRECN</name>
<dbReference type="Pfam" id="PF25484">
    <property type="entry name" value="DUF7907"/>
    <property type="match status" value="1"/>
</dbReference>
<dbReference type="InParanoid" id="A0A151GWW1"/>
<evidence type="ECO:0000313" key="2">
    <source>
        <dbReference type="EMBL" id="KYK61588.1"/>
    </source>
</evidence>
<dbReference type="Proteomes" id="UP000076580">
    <property type="component" value="Chromosome 01"/>
</dbReference>
<dbReference type="GeneID" id="63715374"/>
<reference evidence="2 3" key="1">
    <citation type="journal article" date="2016" name="Sci. Rep.">
        <title>Insights into Adaptations to a Near-Obligate Nematode Endoparasitic Lifestyle from the Finished Genome of Drechmeria coniospora.</title>
        <authorList>
            <person name="Zhang L."/>
            <person name="Zhou Z."/>
            <person name="Guo Q."/>
            <person name="Fokkens L."/>
            <person name="Miskei M."/>
            <person name="Pocsi I."/>
            <person name="Zhang W."/>
            <person name="Chen M."/>
            <person name="Wang L."/>
            <person name="Sun Y."/>
            <person name="Donzelli B.G."/>
            <person name="Gibson D.M."/>
            <person name="Nelson D.R."/>
            <person name="Luo J.G."/>
            <person name="Rep M."/>
            <person name="Liu H."/>
            <person name="Yang S."/>
            <person name="Wang J."/>
            <person name="Krasnoff S.B."/>
            <person name="Xu Y."/>
            <person name="Molnar I."/>
            <person name="Lin M."/>
        </authorList>
    </citation>
    <scope>NUCLEOTIDE SEQUENCE [LARGE SCALE GENOMIC DNA]</scope>
    <source>
        <strain evidence="2 3">ARSEF 6962</strain>
    </source>
</reference>
<organism evidence="2 3">
    <name type="scientific">Drechmeria coniospora</name>
    <name type="common">Nematophagous fungus</name>
    <name type="synonym">Meria coniospora</name>
    <dbReference type="NCBI Taxonomy" id="98403"/>
    <lineage>
        <taxon>Eukaryota</taxon>
        <taxon>Fungi</taxon>
        <taxon>Dikarya</taxon>
        <taxon>Ascomycota</taxon>
        <taxon>Pezizomycotina</taxon>
        <taxon>Sordariomycetes</taxon>
        <taxon>Hypocreomycetidae</taxon>
        <taxon>Hypocreales</taxon>
        <taxon>Ophiocordycipitaceae</taxon>
        <taxon>Drechmeria</taxon>
    </lineage>
</organism>
<proteinExistence type="predicted"/>
<comment type="caution">
    <text evidence="2">The sequence shown here is derived from an EMBL/GenBank/DDBJ whole genome shotgun (WGS) entry which is preliminary data.</text>
</comment>
<dbReference type="InterPro" id="IPR057229">
    <property type="entry name" value="DUF7907"/>
</dbReference>
<evidence type="ECO:0000259" key="1">
    <source>
        <dbReference type="Pfam" id="PF25484"/>
    </source>
</evidence>
<protein>
    <recommendedName>
        <fullName evidence="1">DUF7907 domain-containing protein</fullName>
    </recommendedName>
</protein>